<dbReference type="Proteomes" id="UP000814033">
    <property type="component" value="Unassembled WGS sequence"/>
</dbReference>
<gene>
    <name evidence="1" type="ORF">FA95DRAFT_1679633</name>
</gene>
<name>A0ACB8RS76_9AGAM</name>
<reference evidence="1" key="1">
    <citation type="submission" date="2021-02" db="EMBL/GenBank/DDBJ databases">
        <authorList>
            <consortium name="DOE Joint Genome Institute"/>
            <person name="Ahrendt S."/>
            <person name="Looney B.P."/>
            <person name="Miyauchi S."/>
            <person name="Morin E."/>
            <person name="Drula E."/>
            <person name="Courty P.E."/>
            <person name="Chicoki N."/>
            <person name="Fauchery L."/>
            <person name="Kohler A."/>
            <person name="Kuo A."/>
            <person name="Labutti K."/>
            <person name="Pangilinan J."/>
            <person name="Lipzen A."/>
            <person name="Riley R."/>
            <person name="Andreopoulos W."/>
            <person name="He G."/>
            <person name="Johnson J."/>
            <person name="Barry K.W."/>
            <person name="Grigoriev I.V."/>
            <person name="Nagy L."/>
            <person name="Hibbett D."/>
            <person name="Henrissat B."/>
            <person name="Matheny P.B."/>
            <person name="Labbe J."/>
            <person name="Martin F."/>
        </authorList>
    </citation>
    <scope>NUCLEOTIDE SEQUENCE</scope>
    <source>
        <strain evidence="1">FP105234-sp</strain>
    </source>
</reference>
<accession>A0ACB8RS76</accession>
<organism evidence="1 2">
    <name type="scientific">Auriscalpium vulgare</name>
    <dbReference type="NCBI Taxonomy" id="40419"/>
    <lineage>
        <taxon>Eukaryota</taxon>
        <taxon>Fungi</taxon>
        <taxon>Dikarya</taxon>
        <taxon>Basidiomycota</taxon>
        <taxon>Agaricomycotina</taxon>
        <taxon>Agaricomycetes</taxon>
        <taxon>Russulales</taxon>
        <taxon>Auriscalpiaceae</taxon>
        <taxon>Auriscalpium</taxon>
    </lineage>
</organism>
<evidence type="ECO:0000313" key="1">
    <source>
        <dbReference type="EMBL" id="KAI0046672.1"/>
    </source>
</evidence>
<dbReference type="EMBL" id="MU275920">
    <property type="protein sequence ID" value="KAI0046672.1"/>
    <property type="molecule type" value="Genomic_DNA"/>
</dbReference>
<evidence type="ECO:0000313" key="2">
    <source>
        <dbReference type="Proteomes" id="UP000814033"/>
    </source>
</evidence>
<reference evidence="1" key="2">
    <citation type="journal article" date="2022" name="New Phytol.">
        <title>Evolutionary transition to the ectomycorrhizal habit in the genomes of a hyperdiverse lineage of mushroom-forming fungi.</title>
        <authorList>
            <person name="Looney B."/>
            <person name="Miyauchi S."/>
            <person name="Morin E."/>
            <person name="Drula E."/>
            <person name="Courty P.E."/>
            <person name="Kohler A."/>
            <person name="Kuo A."/>
            <person name="LaButti K."/>
            <person name="Pangilinan J."/>
            <person name="Lipzen A."/>
            <person name="Riley R."/>
            <person name="Andreopoulos W."/>
            <person name="He G."/>
            <person name="Johnson J."/>
            <person name="Nolan M."/>
            <person name="Tritt A."/>
            <person name="Barry K.W."/>
            <person name="Grigoriev I.V."/>
            <person name="Nagy L.G."/>
            <person name="Hibbett D."/>
            <person name="Henrissat B."/>
            <person name="Matheny P.B."/>
            <person name="Labbe J."/>
            <person name="Martin F.M."/>
        </authorList>
    </citation>
    <scope>NUCLEOTIDE SEQUENCE</scope>
    <source>
        <strain evidence="1">FP105234-sp</strain>
    </source>
</reference>
<protein>
    <submittedName>
        <fullName evidence="1">Uncharacterized protein</fullName>
    </submittedName>
</protein>
<keyword evidence="2" id="KW-1185">Reference proteome</keyword>
<proteinExistence type="predicted"/>
<sequence>MTSPSSTTELSSTTNAEMSMRAHIDAPSRDPTCITDAKSYWGDAATARIAQFPAIPRYPRHIDEDLRLVKEREESLEDDMAAFTRWRSYEENAMRAAMSAVQKRNRRHEGAIRNALLHARRLRNSLIPISLPDEILEKLFVLLFALEPPDRESVWCIKASTHVCSAWRRVALGYPPLWTTISLPLPSEKWVSAMVARSKSFPLSITATVGSDHFTPEWVPCLVYEYLPKTKSLRIDRLIPDAFDDIEIINSPRPMLEELVTNDPCPHFPNMIPAKYTPALRVLDVVTEVAFGWNAKCLRNLTSLKVNQDCVSPGLQEVVVALRGMPSLERFSLTLVPGFDNWRYKERATDRVQLPQLSHVYLNAPAGDLNCFLEKIRIPATASIHLVFQSWSDRIKPDAVAASICAFQDADVDTKPITKLSFSSTVPWSKSREYDSGVIMSAWRGTRRGYTPPIQLEFRNYDNRGAVQELMLSIFRAFVSDGLQELIMMDASWTEDTWKTALSCTPLLERIEAAGNACGTLCAALRSPDVVPTLIALKLRDAGFSSPIRGLSPSDGRGGAELLLEDVLSGWLSERAGARHPLERLDLRSSGIVSAAHLAQLRAALPNLLIIDPCTDPGGPISFHWRSSFKHKGASAPFLGSSCDTLLVCAHAPDPSDDSDSDSESAVLVPDELGVDSEGDSESEVIVLDELEVDDVDSVPHASEMLKTWDSYSYGERRLVF</sequence>
<comment type="caution">
    <text evidence="1">The sequence shown here is derived from an EMBL/GenBank/DDBJ whole genome shotgun (WGS) entry which is preliminary data.</text>
</comment>